<comment type="caution">
    <text evidence="2">The sequence shown here is derived from an EMBL/GenBank/DDBJ whole genome shotgun (WGS) entry which is preliminary data.</text>
</comment>
<reference evidence="2 3" key="1">
    <citation type="submission" date="2018-05" db="EMBL/GenBank/DDBJ databases">
        <title>Micromonospora from Atacama Desert.</title>
        <authorList>
            <person name="Carro L."/>
            <person name="Goodfellow M."/>
            <person name="Klenk H.-P."/>
        </authorList>
    </citation>
    <scope>NUCLEOTIDE SEQUENCE [LARGE SCALE GENOMIC DNA]</scope>
    <source>
        <strain evidence="2 3">LB41</strain>
    </source>
</reference>
<sequence length="80" mass="8826">MQEQPRQFRCRATAANLLYVAYVGFRALRNAATGRAAGPWGAGYLITQFFLSLLDALGRSGVFALFAADYDRRRRAHAGS</sequence>
<evidence type="ECO:0008006" key="4">
    <source>
        <dbReference type="Google" id="ProtNLM"/>
    </source>
</evidence>
<gene>
    <name evidence="2" type="ORF">DLJ60_11130</name>
</gene>
<keyword evidence="1" id="KW-0812">Transmembrane</keyword>
<organism evidence="2 3">
    <name type="scientific">Micromonospora chalcea</name>
    <dbReference type="NCBI Taxonomy" id="1874"/>
    <lineage>
        <taxon>Bacteria</taxon>
        <taxon>Bacillati</taxon>
        <taxon>Actinomycetota</taxon>
        <taxon>Actinomycetes</taxon>
        <taxon>Micromonosporales</taxon>
        <taxon>Micromonosporaceae</taxon>
        <taxon>Micromonospora</taxon>
    </lineage>
</organism>
<feature type="transmembrane region" description="Helical" evidence="1">
    <location>
        <begin position="12"/>
        <end position="29"/>
    </location>
</feature>
<proteinExistence type="predicted"/>
<evidence type="ECO:0000313" key="3">
    <source>
        <dbReference type="Proteomes" id="UP000274694"/>
    </source>
</evidence>
<dbReference type="RefSeq" id="WP_069089006.1">
    <property type="nucleotide sequence ID" value="NZ_QGTA01000165.1"/>
</dbReference>
<evidence type="ECO:0000313" key="2">
    <source>
        <dbReference type="EMBL" id="RQW93663.1"/>
    </source>
</evidence>
<dbReference type="EMBL" id="QGTA01000165">
    <property type="protein sequence ID" value="RQW93663.1"/>
    <property type="molecule type" value="Genomic_DNA"/>
</dbReference>
<dbReference type="Proteomes" id="UP000274694">
    <property type="component" value="Unassembled WGS sequence"/>
</dbReference>
<evidence type="ECO:0000256" key="1">
    <source>
        <dbReference type="SAM" id="Phobius"/>
    </source>
</evidence>
<keyword evidence="1" id="KW-1133">Transmembrane helix</keyword>
<keyword evidence="1" id="KW-0472">Membrane</keyword>
<name>A0ABX9Y8P6_MICCH</name>
<accession>A0ABX9Y8P6</accession>
<keyword evidence="3" id="KW-1185">Reference proteome</keyword>
<feature type="transmembrane region" description="Helical" evidence="1">
    <location>
        <begin position="49"/>
        <end position="68"/>
    </location>
</feature>
<protein>
    <recommendedName>
        <fullName evidence="4">MFS transporter</fullName>
    </recommendedName>
</protein>